<evidence type="ECO:0000256" key="3">
    <source>
        <dbReference type="ARBA" id="ARBA00022448"/>
    </source>
</evidence>
<organism evidence="10">
    <name type="scientific">Hirondellea gigas</name>
    <dbReference type="NCBI Taxonomy" id="1518452"/>
    <lineage>
        <taxon>Eukaryota</taxon>
        <taxon>Metazoa</taxon>
        <taxon>Ecdysozoa</taxon>
        <taxon>Arthropoda</taxon>
        <taxon>Crustacea</taxon>
        <taxon>Multicrustacea</taxon>
        <taxon>Malacostraca</taxon>
        <taxon>Eumalacostraca</taxon>
        <taxon>Peracarida</taxon>
        <taxon>Amphipoda</taxon>
        <taxon>Amphilochidea</taxon>
        <taxon>Lysianassida</taxon>
        <taxon>Lysianassidira</taxon>
        <taxon>Lysianassoidea</taxon>
        <taxon>Lysianassidae</taxon>
        <taxon>Hirondellea</taxon>
    </lineage>
</organism>
<evidence type="ECO:0000313" key="10">
    <source>
        <dbReference type="EMBL" id="LAC21450.1"/>
    </source>
</evidence>
<dbReference type="InterPro" id="IPR009060">
    <property type="entry name" value="UBA-like_sf"/>
</dbReference>
<dbReference type="Pfam" id="PF03943">
    <property type="entry name" value="TAP_C"/>
    <property type="match status" value="1"/>
</dbReference>
<dbReference type="InterPro" id="IPR005637">
    <property type="entry name" value="TAP_C_dom"/>
</dbReference>
<dbReference type="GO" id="GO:0005634">
    <property type="term" value="C:nucleus"/>
    <property type="evidence" value="ECO:0007669"/>
    <property type="project" value="UniProtKB-SubCell"/>
</dbReference>
<dbReference type="Gene3D" id="3.30.70.330">
    <property type="match status" value="1"/>
</dbReference>
<dbReference type="CDD" id="cd14342">
    <property type="entry name" value="UBA_TAP-C"/>
    <property type="match status" value="1"/>
</dbReference>
<evidence type="ECO:0000256" key="7">
    <source>
        <dbReference type="ARBA" id="ARBA00023242"/>
    </source>
</evidence>
<dbReference type="Gene3D" id="3.10.450.50">
    <property type="match status" value="1"/>
</dbReference>
<name>A0A6A7FT84_9CRUS</name>
<dbReference type="Pfam" id="PF24048">
    <property type="entry name" value="LRR_NXF1-5"/>
    <property type="match status" value="1"/>
</dbReference>
<evidence type="ECO:0000256" key="5">
    <source>
        <dbReference type="ARBA" id="ARBA00022737"/>
    </source>
</evidence>
<dbReference type="Pfam" id="PF22602">
    <property type="entry name" value="NXF_NTF2"/>
    <property type="match status" value="1"/>
</dbReference>
<evidence type="ECO:0000256" key="6">
    <source>
        <dbReference type="ARBA" id="ARBA00022816"/>
    </source>
</evidence>
<dbReference type="InterPro" id="IPR032710">
    <property type="entry name" value="NTF2-like_dom_sf"/>
</dbReference>
<evidence type="ECO:0000256" key="4">
    <source>
        <dbReference type="ARBA" id="ARBA00022614"/>
    </source>
</evidence>
<keyword evidence="7" id="KW-0539">Nucleus</keyword>
<dbReference type="SUPFAM" id="SSF46934">
    <property type="entry name" value="UBA-like"/>
    <property type="match status" value="1"/>
</dbReference>
<comment type="similarity">
    <text evidence="2">Belongs to the NXF family.</text>
</comment>
<dbReference type="InterPro" id="IPR032675">
    <property type="entry name" value="LRR_dom_sf"/>
</dbReference>
<dbReference type="PROSITE" id="PS51450">
    <property type="entry name" value="LRR"/>
    <property type="match status" value="1"/>
</dbReference>
<dbReference type="InterPro" id="IPR012677">
    <property type="entry name" value="Nucleotide-bd_a/b_plait_sf"/>
</dbReference>
<dbReference type="GO" id="GO:0016973">
    <property type="term" value="P:poly(A)+ mRNA export from nucleus"/>
    <property type="evidence" value="ECO:0007669"/>
    <property type="project" value="TreeGrafter"/>
</dbReference>
<evidence type="ECO:0000256" key="2">
    <source>
        <dbReference type="ARBA" id="ARBA00009285"/>
    </source>
</evidence>
<proteinExistence type="evidence at transcript level"/>
<comment type="subcellular location">
    <subcellularLocation>
        <location evidence="1">Nucleus</location>
    </subcellularLocation>
</comment>
<dbReference type="PROSITE" id="PS50177">
    <property type="entry name" value="NTF2_DOMAIN"/>
    <property type="match status" value="1"/>
</dbReference>
<dbReference type="Gene3D" id="1.10.8.10">
    <property type="entry name" value="DNA helicase RuvA subunit, C-terminal domain"/>
    <property type="match status" value="1"/>
</dbReference>
<dbReference type="InterPro" id="IPR001611">
    <property type="entry name" value="Leu-rich_rpt"/>
</dbReference>
<dbReference type="PANTHER" id="PTHR10662:SF22">
    <property type="entry name" value="NUCLEAR RNA EXPORT FACTOR 1"/>
    <property type="match status" value="1"/>
</dbReference>
<dbReference type="SUPFAM" id="SSF54427">
    <property type="entry name" value="NTF2-like"/>
    <property type="match status" value="1"/>
</dbReference>
<feature type="domain" description="TAP-C" evidence="9">
    <location>
        <begin position="588"/>
        <end position="642"/>
    </location>
</feature>
<dbReference type="PROSITE" id="PS51281">
    <property type="entry name" value="TAP_C"/>
    <property type="match status" value="1"/>
</dbReference>
<dbReference type="InterPro" id="IPR030217">
    <property type="entry name" value="NXF_fam"/>
</dbReference>
<dbReference type="AlphaFoldDB" id="A0A6A7FT84"/>
<evidence type="ECO:0000259" key="8">
    <source>
        <dbReference type="PROSITE" id="PS50177"/>
    </source>
</evidence>
<keyword evidence="4" id="KW-0433">Leucine-rich repeat</keyword>
<dbReference type="PANTHER" id="PTHR10662">
    <property type="entry name" value="NUCLEAR RNA EXPORT FACTOR"/>
    <property type="match status" value="1"/>
</dbReference>
<accession>A0A6A7FT84</accession>
<feature type="domain" description="NTF2" evidence="8">
    <location>
        <begin position="401"/>
        <end position="551"/>
    </location>
</feature>
<evidence type="ECO:0000259" key="9">
    <source>
        <dbReference type="PROSITE" id="PS51281"/>
    </source>
</evidence>
<protein>
    <submittedName>
        <fullName evidence="10">Nuclear RNA export factor 1-like</fullName>
    </submittedName>
</protein>
<keyword evidence="6" id="KW-0509">mRNA transport</keyword>
<dbReference type="GO" id="GO:0003723">
    <property type="term" value="F:RNA binding"/>
    <property type="evidence" value="ECO:0007669"/>
    <property type="project" value="TreeGrafter"/>
</dbReference>
<dbReference type="SMART" id="SM00804">
    <property type="entry name" value="TAP_C"/>
    <property type="match status" value="1"/>
</dbReference>
<keyword evidence="5" id="KW-0677">Repeat</keyword>
<dbReference type="InterPro" id="IPR018222">
    <property type="entry name" value="Nuclear_transport_factor_2_euk"/>
</dbReference>
<dbReference type="InterPro" id="IPR002075">
    <property type="entry name" value="NTF2_dom"/>
</dbReference>
<dbReference type="EMBL" id="IACT01002153">
    <property type="protein sequence ID" value="LAC21450.1"/>
    <property type="molecule type" value="mRNA"/>
</dbReference>
<dbReference type="SUPFAM" id="SSF52058">
    <property type="entry name" value="L domain-like"/>
    <property type="match status" value="1"/>
</dbReference>
<sequence>MEFPMEPDVKLDATSYESNCIAESSAVNGLDDVPINQWQCEVGKMLRNHFALRLNGTCPLVGDDGSVFDTAVVTALNNKPDKPKISYMQLCKDRLMSKTIGPTKLAQLKCTISEKLKKLSHNTSAASNTATGWRKVTIHNAAEHEPASVMEEVKSLVGAKLIYHKLATEANHVTFHLEDDESVCKSLRDLSKRFSMPGSNTRHTITVDTTTSPGSALPPEDVDEIVKRVLASRYNPDLKKLDLSKFHSDQGFRSYNVVFVLCHASNLDTVANMIVKNIPEVEEIDLSNNKIMKLDTTARILRGCRNLHKLNLNNNRFYSLSDLRALRRHPYTDLYLENNKFSRRYKNADVYISEVRTYFPKLLVLDGKELPKPIGFEVDENDDVVPPFRPSFFCNDQAKQIVVMFLKQYYEVFDSKDRSPLAAAYCEDAIFSMTTLLPDSGPRAVPIDSKNIPNRNLRIRTRPDEQLELLLIGRSAVMKQINNLPPCTHDLHNFVVDVSIATARLIKVVLHGVYCRHNIRSKWANIRSFQRTLIIVPVGGGYCIANEQIYLCLPTYNQLQKSFKFESQLTAAAVPSSGPSTAEPIPQPSQLLMIEGFAEQSHMKPEYAKLCLEQNEWDFAKSAALFMKLKEEGKIPDNYYNH</sequence>
<dbReference type="Gene3D" id="3.80.10.10">
    <property type="entry name" value="Ribonuclease Inhibitor"/>
    <property type="match status" value="1"/>
</dbReference>
<evidence type="ECO:0000256" key="1">
    <source>
        <dbReference type="ARBA" id="ARBA00004123"/>
    </source>
</evidence>
<dbReference type="FunFam" id="1.10.8.10:FF:000018">
    <property type="entry name" value="Nuclear RNA export factor 1"/>
    <property type="match status" value="1"/>
</dbReference>
<reference evidence="10" key="1">
    <citation type="submission" date="2017-11" db="EMBL/GenBank/DDBJ databases">
        <title>The sensing device of the deep-sea amphipod.</title>
        <authorList>
            <person name="Kobayashi H."/>
            <person name="Nagahama T."/>
            <person name="Arai W."/>
            <person name="Sasagawa Y."/>
            <person name="Umeda M."/>
            <person name="Hayashi T."/>
            <person name="Nikaido I."/>
            <person name="Watanabe H."/>
            <person name="Oguri K."/>
            <person name="Kitazato H."/>
            <person name="Fujioka K."/>
            <person name="Kido Y."/>
            <person name="Takami H."/>
        </authorList>
    </citation>
    <scope>NUCLEOTIDE SEQUENCE</scope>
    <source>
        <tissue evidence="10">Whole body</tissue>
    </source>
</reference>
<dbReference type="InterPro" id="IPR057125">
    <property type="entry name" value="NXF1/2/3/5-like_LRR"/>
</dbReference>
<keyword evidence="3" id="KW-0813">Transport</keyword>